<dbReference type="InterPro" id="IPR001254">
    <property type="entry name" value="Trypsin_dom"/>
</dbReference>
<dbReference type="SUPFAM" id="SSF50494">
    <property type="entry name" value="Trypsin-like serine proteases"/>
    <property type="match status" value="1"/>
</dbReference>
<organism evidence="3 4">
    <name type="scientific">Popillia japonica</name>
    <name type="common">Japanese beetle</name>
    <dbReference type="NCBI Taxonomy" id="7064"/>
    <lineage>
        <taxon>Eukaryota</taxon>
        <taxon>Metazoa</taxon>
        <taxon>Ecdysozoa</taxon>
        <taxon>Arthropoda</taxon>
        <taxon>Hexapoda</taxon>
        <taxon>Insecta</taxon>
        <taxon>Pterygota</taxon>
        <taxon>Neoptera</taxon>
        <taxon>Endopterygota</taxon>
        <taxon>Coleoptera</taxon>
        <taxon>Polyphaga</taxon>
        <taxon>Scarabaeiformia</taxon>
        <taxon>Scarabaeidae</taxon>
        <taxon>Rutelinae</taxon>
        <taxon>Popillia</taxon>
    </lineage>
</organism>
<reference evidence="3 4" key="1">
    <citation type="journal article" date="2024" name="BMC Genomics">
        <title>De novo assembly and annotation of Popillia japonica's genome with initial clues to its potential as an invasive pest.</title>
        <authorList>
            <person name="Cucini C."/>
            <person name="Boschi S."/>
            <person name="Funari R."/>
            <person name="Cardaioli E."/>
            <person name="Iannotti N."/>
            <person name="Marturano G."/>
            <person name="Paoli F."/>
            <person name="Bruttini M."/>
            <person name="Carapelli A."/>
            <person name="Frati F."/>
            <person name="Nardi F."/>
        </authorList>
    </citation>
    <scope>NUCLEOTIDE SEQUENCE [LARGE SCALE GENOMIC DNA]</scope>
    <source>
        <strain evidence="3">DMR45628</strain>
    </source>
</reference>
<dbReference type="GO" id="GO:0006508">
    <property type="term" value="P:proteolysis"/>
    <property type="evidence" value="ECO:0007669"/>
    <property type="project" value="InterPro"/>
</dbReference>
<dbReference type="Proteomes" id="UP001458880">
    <property type="component" value="Unassembled WGS sequence"/>
</dbReference>
<dbReference type="EMBL" id="JASPKY010000292">
    <property type="protein sequence ID" value="KAK9710476.1"/>
    <property type="molecule type" value="Genomic_DNA"/>
</dbReference>
<accession>A0AAW1JZV6</accession>
<evidence type="ECO:0000256" key="1">
    <source>
        <dbReference type="SAM" id="SignalP"/>
    </source>
</evidence>
<gene>
    <name evidence="3" type="ORF">QE152_g25993</name>
</gene>
<feature type="signal peptide" evidence="1">
    <location>
        <begin position="1"/>
        <end position="23"/>
    </location>
</feature>
<keyword evidence="4" id="KW-1185">Reference proteome</keyword>
<sequence>MTKFSAWILLIVLHFQYVPELQAKPYNTFIINVCHLRLGHRCLGCYIRQSWVLTLYECAWTAKQFKHVRLLAGNPTLDCYGGQYRSAVAVYLHPKTSLSSQRTGLIRLDEPFRMERGVSMVNVGKPSSPYDTCTIYKFSEDNIQEQELYAIPVYRTATENCDSLFNYSYFISKELMACAFSEKKLSFMETVKFAGISPVICYGRLRGFVIAANGTTVGVLSTYYDAEWIDSIIRSNKYRITQNSASITKTSHSKLCGFIIVCSLIKKLTN</sequence>
<evidence type="ECO:0000259" key="2">
    <source>
        <dbReference type="Pfam" id="PF00089"/>
    </source>
</evidence>
<name>A0AAW1JZV6_POPJA</name>
<dbReference type="Gene3D" id="2.40.10.10">
    <property type="entry name" value="Trypsin-like serine proteases"/>
    <property type="match status" value="1"/>
</dbReference>
<feature type="chain" id="PRO_5044013461" evidence="1">
    <location>
        <begin position="24"/>
        <end position="270"/>
    </location>
</feature>
<protein>
    <submittedName>
        <fullName evidence="3">Trypsin</fullName>
    </submittedName>
</protein>
<evidence type="ECO:0000313" key="3">
    <source>
        <dbReference type="EMBL" id="KAK9710476.1"/>
    </source>
</evidence>
<dbReference type="InterPro" id="IPR009003">
    <property type="entry name" value="Peptidase_S1_PA"/>
</dbReference>
<proteinExistence type="predicted"/>
<dbReference type="InterPro" id="IPR043504">
    <property type="entry name" value="Peptidase_S1_PA_chymotrypsin"/>
</dbReference>
<comment type="caution">
    <text evidence="3">The sequence shown here is derived from an EMBL/GenBank/DDBJ whole genome shotgun (WGS) entry which is preliminary data.</text>
</comment>
<dbReference type="GO" id="GO:0004252">
    <property type="term" value="F:serine-type endopeptidase activity"/>
    <property type="evidence" value="ECO:0007669"/>
    <property type="project" value="InterPro"/>
</dbReference>
<keyword evidence="1" id="KW-0732">Signal</keyword>
<evidence type="ECO:0000313" key="4">
    <source>
        <dbReference type="Proteomes" id="UP001458880"/>
    </source>
</evidence>
<dbReference type="AlphaFoldDB" id="A0AAW1JZV6"/>
<feature type="domain" description="Peptidase S1" evidence="2">
    <location>
        <begin position="39"/>
        <end position="181"/>
    </location>
</feature>
<dbReference type="Pfam" id="PF00089">
    <property type="entry name" value="Trypsin"/>
    <property type="match status" value="1"/>
</dbReference>